<evidence type="ECO:0000256" key="1">
    <source>
        <dbReference type="SAM" id="Phobius"/>
    </source>
</evidence>
<protein>
    <submittedName>
        <fullName evidence="2">Putative secreted peptide</fullName>
    </submittedName>
</protein>
<dbReference type="AlphaFoldDB" id="A0A2M3ZP86"/>
<reference evidence="2" key="1">
    <citation type="submission" date="2018-01" db="EMBL/GenBank/DDBJ databases">
        <title>An insight into the sialome of Amazonian anophelines.</title>
        <authorList>
            <person name="Ribeiro J.M."/>
            <person name="Scarpassa V."/>
            <person name="Calvo E."/>
        </authorList>
    </citation>
    <scope>NUCLEOTIDE SEQUENCE</scope>
    <source>
        <tissue evidence="2">Salivary glands</tissue>
    </source>
</reference>
<dbReference type="EMBL" id="GGFM01009646">
    <property type="protein sequence ID" value="MBW30397.1"/>
    <property type="molecule type" value="Transcribed_RNA"/>
</dbReference>
<feature type="transmembrane region" description="Helical" evidence="1">
    <location>
        <begin position="53"/>
        <end position="71"/>
    </location>
</feature>
<keyword evidence="1" id="KW-0812">Transmembrane</keyword>
<sequence length="74" mass="8609">MKDISYLGSYFKCLLIDLFFACLSHESFCVFPLTNQLHFNLPVVDVIEFLSFYFSVSLFSVDVVFITRCVLRPL</sequence>
<keyword evidence="1" id="KW-0472">Membrane</keyword>
<accession>A0A2M3ZP86</accession>
<proteinExistence type="predicted"/>
<keyword evidence="1" id="KW-1133">Transmembrane helix</keyword>
<organism evidence="2">
    <name type="scientific">Anopheles braziliensis</name>
    <dbReference type="NCBI Taxonomy" id="58242"/>
    <lineage>
        <taxon>Eukaryota</taxon>
        <taxon>Metazoa</taxon>
        <taxon>Ecdysozoa</taxon>
        <taxon>Arthropoda</taxon>
        <taxon>Hexapoda</taxon>
        <taxon>Insecta</taxon>
        <taxon>Pterygota</taxon>
        <taxon>Neoptera</taxon>
        <taxon>Endopterygota</taxon>
        <taxon>Diptera</taxon>
        <taxon>Nematocera</taxon>
        <taxon>Culicoidea</taxon>
        <taxon>Culicidae</taxon>
        <taxon>Anophelinae</taxon>
        <taxon>Anopheles</taxon>
    </lineage>
</organism>
<name>A0A2M3ZP86_9DIPT</name>
<evidence type="ECO:0000313" key="2">
    <source>
        <dbReference type="EMBL" id="MBW30397.1"/>
    </source>
</evidence>